<evidence type="ECO:0000313" key="1">
    <source>
        <dbReference type="Proteomes" id="UP000095286"/>
    </source>
</evidence>
<evidence type="ECO:0000313" key="2">
    <source>
        <dbReference type="WBParaSite" id="RSKR_0000938625.1"/>
    </source>
</evidence>
<dbReference type="WBParaSite" id="RSKR_0000938625.1">
    <property type="protein sequence ID" value="RSKR_0000938625.1"/>
    <property type="gene ID" value="RSKR_0000938625"/>
</dbReference>
<protein>
    <submittedName>
        <fullName evidence="2">Uncharacterized protein</fullName>
    </submittedName>
</protein>
<name>A0AC35UAY6_9BILA</name>
<sequence>MLYLMIVLPCIPSLSTISCKNLVKKDQSKVVIQVDQAPSKSRSKKKKRGRLEIPSTLVRIPINTVELNSAVLKGKIDAAKGASKVPLPNDDSHLSE</sequence>
<reference evidence="2" key="1">
    <citation type="submission" date="2016-11" db="UniProtKB">
        <authorList>
            <consortium name="WormBaseParasite"/>
        </authorList>
    </citation>
    <scope>IDENTIFICATION</scope>
    <source>
        <strain evidence="2">KR3021</strain>
    </source>
</reference>
<dbReference type="Proteomes" id="UP000095286">
    <property type="component" value="Unplaced"/>
</dbReference>
<proteinExistence type="predicted"/>
<organism evidence="1 2">
    <name type="scientific">Rhabditophanes sp. KR3021</name>
    <dbReference type="NCBI Taxonomy" id="114890"/>
    <lineage>
        <taxon>Eukaryota</taxon>
        <taxon>Metazoa</taxon>
        <taxon>Ecdysozoa</taxon>
        <taxon>Nematoda</taxon>
        <taxon>Chromadorea</taxon>
        <taxon>Rhabditida</taxon>
        <taxon>Tylenchina</taxon>
        <taxon>Panagrolaimomorpha</taxon>
        <taxon>Strongyloidoidea</taxon>
        <taxon>Alloionematidae</taxon>
        <taxon>Rhabditophanes</taxon>
    </lineage>
</organism>
<accession>A0AC35UAY6</accession>